<protein>
    <submittedName>
        <fullName evidence="1">Uncharacterized protein</fullName>
    </submittedName>
</protein>
<evidence type="ECO:0000313" key="1">
    <source>
        <dbReference type="EMBL" id="KXY51060.1"/>
    </source>
</evidence>
<organism evidence="1 2">
    <name type="scientific">Bacillus cereus</name>
    <dbReference type="NCBI Taxonomy" id="1396"/>
    <lineage>
        <taxon>Bacteria</taxon>
        <taxon>Bacillati</taxon>
        <taxon>Bacillota</taxon>
        <taxon>Bacilli</taxon>
        <taxon>Bacillales</taxon>
        <taxon>Bacillaceae</taxon>
        <taxon>Bacillus</taxon>
        <taxon>Bacillus cereus group</taxon>
    </lineage>
</organism>
<proteinExistence type="predicted"/>
<name>A0A9X0MJY1_BACCE</name>
<sequence>MIQVSLTINSSMFTYLKNVINKYFRDEYRWRYNDEEGAMRYYKGKRNLKEIEFIVSTVFGDLADVVQKGYYHNLDGECVGGYIIIHLFVDADFNGMNQGTKGDYLYCKFNLFEETYSVDQSIDLDYLVKDDWMKSC</sequence>
<accession>A0A9X0MJY1</accession>
<gene>
    <name evidence="1" type="ORF">AT268_31650</name>
</gene>
<dbReference type="Proteomes" id="UP000075476">
    <property type="component" value="Unassembled WGS sequence"/>
</dbReference>
<comment type="caution">
    <text evidence="1">The sequence shown here is derived from an EMBL/GenBank/DDBJ whole genome shotgun (WGS) entry which is preliminary data.</text>
</comment>
<reference evidence="1 2" key="1">
    <citation type="submission" date="2015-12" db="EMBL/GenBank/DDBJ databases">
        <title>Bacillus cereus Group isolate.</title>
        <authorList>
            <person name="Kovac J."/>
        </authorList>
    </citation>
    <scope>NUCLEOTIDE SEQUENCE [LARGE SCALE GENOMIC DNA]</scope>
    <source>
        <strain evidence="1 2">FSL K6-0073</strain>
    </source>
</reference>
<dbReference type="EMBL" id="LOMO01000001">
    <property type="protein sequence ID" value="KXY51060.1"/>
    <property type="molecule type" value="Genomic_DNA"/>
</dbReference>
<evidence type="ECO:0000313" key="2">
    <source>
        <dbReference type="Proteomes" id="UP000075476"/>
    </source>
</evidence>
<dbReference type="AlphaFoldDB" id="A0A9X0MJY1"/>